<sequence length="243" mass="28595">MEEKEHLIEEVEQWKRRQFNKTWILEKQTKKIQTKMNHMIPEKVNKVITASVKSMIETVWKGSKWIPTEIAQPYRTADSEKIISAISQRYKRTASLTGAGTGLGGIITGMADFPLLLSIKIRFLYEVANAFGYNVRDHKERLFVLHIFLFAFSKDHIKEEMLTRIENWNETVLEWTDKDWEQFQQEYRDHIDLVKLAQLLPGVGAIVGAVVNYRLLQQLAEVTLKCYQIRWIEEWKEEENPTP</sequence>
<dbReference type="Pfam" id="PF12787">
    <property type="entry name" value="EcsC"/>
    <property type="match status" value="1"/>
</dbReference>
<dbReference type="InterPro" id="IPR024787">
    <property type="entry name" value="EcsC"/>
</dbReference>
<protein>
    <submittedName>
        <fullName evidence="1">EcsC family protein</fullName>
    </submittedName>
</protein>
<dbReference type="PANTHER" id="PTHR41260:SF1">
    <property type="entry name" value="PROTEIN ECSC"/>
    <property type="match status" value="1"/>
</dbReference>
<name>A0A7S8HER4_9BACI</name>
<accession>A0A7S8HER4</accession>
<dbReference type="Proteomes" id="UP000593626">
    <property type="component" value="Chromosome"/>
</dbReference>
<dbReference type="PANTHER" id="PTHR41260">
    <property type="entry name" value="PROTEIN ECSC"/>
    <property type="match status" value="1"/>
</dbReference>
<gene>
    <name evidence="1" type="ORF">G8O30_03015</name>
</gene>
<proteinExistence type="predicted"/>
<dbReference type="KEGG" id="mcui:G8O30_03015"/>
<reference evidence="1 2" key="1">
    <citation type="submission" date="2019-07" db="EMBL/GenBank/DDBJ databases">
        <title>Genome sequence of 2 isolates from Red Sea Mangroves.</title>
        <authorList>
            <person name="Sefrji F."/>
            <person name="Michoud G."/>
            <person name="Merlino G."/>
            <person name="Daffonchio D."/>
        </authorList>
    </citation>
    <scope>NUCLEOTIDE SEQUENCE [LARGE SCALE GENOMIC DNA]</scope>
    <source>
        <strain evidence="1 2">R1DC41</strain>
    </source>
</reference>
<keyword evidence="2" id="KW-1185">Reference proteome</keyword>
<organism evidence="1 2">
    <name type="scientific">Mangrovibacillus cuniculi</name>
    <dbReference type="NCBI Taxonomy" id="2593652"/>
    <lineage>
        <taxon>Bacteria</taxon>
        <taxon>Bacillati</taxon>
        <taxon>Bacillota</taxon>
        <taxon>Bacilli</taxon>
        <taxon>Bacillales</taxon>
        <taxon>Bacillaceae</taxon>
        <taxon>Mangrovibacillus</taxon>
    </lineage>
</organism>
<evidence type="ECO:0000313" key="1">
    <source>
        <dbReference type="EMBL" id="QPC45997.1"/>
    </source>
</evidence>
<dbReference type="RefSeq" id="WP_239673520.1">
    <property type="nucleotide sequence ID" value="NZ_CP049742.1"/>
</dbReference>
<dbReference type="EMBL" id="CP049742">
    <property type="protein sequence ID" value="QPC45997.1"/>
    <property type="molecule type" value="Genomic_DNA"/>
</dbReference>
<dbReference type="AlphaFoldDB" id="A0A7S8HER4"/>
<evidence type="ECO:0000313" key="2">
    <source>
        <dbReference type="Proteomes" id="UP000593626"/>
    </source>
</evidence>